<dbReference type="SUPFAM" id="SSF69279">
    <property type="entry name" value="Phage tail proteins"/>
    <property type="match status" value="1"/>
</dbReference>
<gene>
    <name evidence="1" type="ORF">AWN73_12455</name>
</gene>
<reference evidence="1 2" key="1">
    <citation type="submission" date="2016-01" db="EMBL/GenBank/DDBJ databases">
        <title>Characterization of the Clostridium difficile lineages that are prevalent in Hong Kong and China.</title>
        <authorList>
            <person name="Kwok J.S.-L."/>
            <person name="Lam W.-Y."/>
            <person name="Ip M."/>
            <person name="Chan T.-F."/>
            <person name="Hawkey P.M."/>
            <person name="Tsui S.K.-W."/>
        </authorList>
    </citation>
    <scope>NUCLEOTIDE SEQUENCE [LARGE SCALE GENOMIC DNA]</scope>
    <source>
        <strain evidence="1 2">300064</strain>
    </source>
</reference>
<accession>A0A2S7FBB6</accession>
<organism evidence="1 2">
    <name type="scientific">Clostridium butyricum</name>
    <dbReference type="NCBI Taxonomy" id="1492"/>
    <lineage>
        <taxon>Bacteria</taxon>
        <taxon>Bacillati</taxon>
        <taxon>Bacillota</taxon>
        <taxon>Clostridia</taxon>
        <taxon>Eubacteriales</taxon>
        <taxon>Clostridiaceae</taxon>
        <taxon>Clostridium</taxon>
    </lineage>
</organism>
<sequence>MTSGYVYTQGDILIEPYKFEKILKLKIIREINEHSKLYLSGIVSDEYESSDQCVEWANENAVIKISVKDDKGEIKDLFYGMISTIAIKSVDNVKTLEIEALDNTCKMDIEKRSRSFQGDNIQYRDIFNTINSSYSSLIMIDYISAGRKIDKMIVQYNETDWEFLKRLASHFNAGVIPECRLDGIKYSMGRGEASSLYSLDEFNYSVTKGIQEYKIKSAQGIADNSVNFIIYEFTTNIIMDLYNTVNFKDRYLNVYRCEMEIIDGLLLNTYTLRDEKAIKVRKYYNNKISGVSLEGKILSCKSDVVKISLKIDGYSNTADSNSEWVPYSTIFSSPDGTGWYCMPEEGDAIRLYFPDSDEKNGYAISSVNLECSNVEKRSDPSVKSLGTKYGKEIVMSPGAINIISSNNTMTLNDGGGISISSDSSISMSAPSISIDGGEVTIKGKDKVKLMQSGASITITDNIDMSGSKINTQ</sequence>
<dbReference type="EMBL" id="LRDH01000101">
    <property type="protein sequence ID" value="PPV15307.1"/>
    <property type="molecule type" value="Genomic_DNA"/>
</dbReference>
<dbReference type="AlphaFoldDB" id="A0A2S7FBB6"/>
<protein>
    <submittedName>
        <fullName evidence="1">Phage tail protein</fullName>
    </submittedName>
</protein>
<name>A0A2S7FBB6_CLOBU</name>
<proteinExistence type="predicted"/>
<dbReference type="Proteomes" id="UP000238081">
    <property type="component" value="Unassembled WGS sequence"/>
</dbReference>
<comment type="caution">
    <text evidence="1">The sequence shown here is derived from an EMBL/GenBank/DDBJ whole genome shotgun (WGS) entry which is preliminary data.</text>
</comment>
<evidence type="ECO:0000313" key="1">
    <source>
        <dbReference type="EMBL" id="PPV15307.1"/>
    </source>
</evidence>
<evidence type="ECO:0000313" key="2">
    <source>
        <dbReference type="Proteomes" id="UP000238081"/>
    </source>
</evidence>
<dbReference type="RefSeq" id="WP_043666483.1">
    <property type="nucleotide sequence ID" value="NZ_JSEG01000024.1"/>
</dbReference>
<dbReference type="Gene3D" id="3.55.50.10">
    <property type="entry name" value="Baseplate protein-like domains"/>
    <property type="match status" value="1"/>
</dbReference>